<dbReference type="SUPFAM" id="SSF48179">
    <property type="entry name" value="6-phosphogluconate dehydrogenase C-terminal domain-like"/>
    <property type="match status" value="1"/>
</dbReference>
<dbReference type="OrthoDB" id="435038at2759"/>
<dbReference type="SUPFAM" id="SSF51735">
    <property type="entry name" value="NAD(P)-binding Rossmann-fold domains"/>
    <property type="match status" value="1"/>
</dbReference>
<evidence type="ECO:0000256" key="3">
    <source>
        <dbReference type="PIRSR" id="PIRSR000103-1"/>
    </source>
</evidence>
<dbReference type="EMBL" id="MU004414">
    <property type="protein sequence ID" value="KAF2651931.1"/>
    <property type="molecule type" value="Genomic_DNA"/>
</dbReference>
<dbReference type="Gene3D" id="3.40.50.720">
    <property type="entry name" value="NAD(P)-binding Rossmann-like Domain"/>
    <property type="match status" value="1"/>
</dbReference>
<keyword evidence="6" id="KW-1185">Reference proteome</keyword>
<dbReference type="Gene3D" id="1.10.1040.10">
    <property type="entry name" value="N-(1-d-carboxylethyl)-l-norvaline Dehydrogenase, domain 2"/>
    <property type="match status" value="1"/>
</dbReference>
<evidence type="ECO:0000313" key="5">
    <source>
        <dbReference type="EMBL" id="KAF2651931.1"/>
    </source>
</evidence>
<dbReference type="InterPro" id="IPR036291">
    <property type="entry name" value="NAD(P)-bd_dom_sf"/>
</dbReference>
<proteinExistence type="inferred from homology"/>
<evidence type="ECO:0000256" key="1">
    <source>
        <dbReference type="ARBA" id="ARBA00007598"/>
    </source>
</evidence>
<organism evidence="5 6">
    <name type="scientific">Lophiostoma macrostomum CBS 122681</name>
    <dbReference type="NCBI Taxonomy" id="1314788"/>
    <lineage>
        <taxon>Eukaryota</taxon>
        <taxon>Fungi</taxon>
        <taxon>Dikarya</taxon>
        <taxon>Ascomycota</taxon>
        <taxon>Pezizomycotina</taxon>
        <taxon>Dothideomycetes</taxon>
        <taxon>Pleosporomycetidae</taxon>
        <taxon>Pleosporales</taxon>
        <taxon>Lophiostomataceae</taxon>
        <taxon>Lophiostoma</taxon>
    </lineage>
</organism>
<dbReference type="Proteomes" id="UP000799324">
    <property type="component" value="Unassembled WGS sequence"/>
</dbReference>
<dbReference type="AlphaFoldDB" id="A0A6A6SY48"/>
<dbReference type="PANTHER" id="PTHR43580:SF8">
    <property type="entry name" value="6-PHOSPHOGLUCONATE DEHYDROGENASE NADP-BINDING DOMAIN-CONTAINING PROTEIN-RELATED"/>
    <property type="match status" value="1"/>
</dbReference>
<sequence>MSSQPQRLGWLGLGSMGLAMAQNVQKHLAKNGLPALHYYNRTLARGEPLAEIGGVPCNGIKDLVDSCDVIFISLSDDKALETVIQLLISTCDINDKIFVDTTTVHPNTTSTVADEIRHAHASYIAAPVFGSTPVAQAGQLLMSIAGPDSAIETVLPFLEGVIARKVIRMHNQASSALLLKATSNFITAGLHYLIAEAHVLAEKAGLPSDALETLIHENFGQYAYSVSQRMTQGSYYPAQGERPISALELGMKDVGIGLSIAKDCDKGMRLEVGELVMRHMNQAMKYGEEQGRPLDSSSVFGAVRLNAGLGFETQEVEDRESEAEDLAR</sequence>
<dbReference type="PANTHER" id="PTHR43580">
    <property type="entry name" value="OXIDOREDUCTASE GLYR1-RELATED"/>
    <property type="match status" value="1"/>
</dbReference>
<protein>
    <submittedName>
        <fullName evidence="5">NAD(P)-binding protein</fullName>
    </submittedName>
</protein>
<dbReference type="Pfam" id="PF03446">
    <property type="entry name" value="NAD_binding_2"/>
    <property type="match status" value="1"/>
</dbReference>
<comment type="similarity">
    <text evidence="1">Belongs to the HIBADH-related family. NP60 subfamily.</text>
</comment>
<feature type="domain" description="6-phosphogluconate dehydrogenase NADP-binding" evidence="4">
    <location>
        <begin position="8"/>
        <end position="161"/>
    </location>
</feature>
<dbReference type="PIRSF" id="PIRSF000103">
    <property type="entry name" value="HIBADH"/>
    <property type="match status" value="1"/>
</dbReference>
<accession>A0A6A6SY48</accession>
<evidence type="ECO:0000259" key="4">
    <source>
        <dbReference type="Pfam" id="PF03446"/>
    </source>
</evidence>
<dbReference type="GO" id="GO:0050661">
    <property type="term" value="F:NADP binding"/>
    <property type="evidence" value="ECO:0007669"/>
    <property type="project" value="InterPro"/>
</dbReference>
<keyword evidence="2" id="KW-0560">Oxidoreductase</keyword>
<feature type="active site" evidence="3">
    <location>
        <position position="180"/>
    </location>
</feature>
<name>A0A6A6SY48_9PLEO</name>
<dbReference type="InterPro" id="IPR051265">
    <property type="entry name" value="HIBADH-related_NP60_sf"/>
</dbReference>
<dbReference type="InterPro" id="IPR015815">
    <property type="entry name" value="HIBADH-related"/>
</dbReference>
<evidence type="ECO:0000313" key="6">
    <source>
        <dbReference type="Proteomes" id="UP000799324"/>
    </source>
</evidence>
<evidence type="ECO:0000256" key="2">
    <source>
        <dbReference type="ARBA" id="ARBA00023002"/>
    </source>
</evidence>
<dbReference type="GO" id="GO:0016491">
    <property type="term" value="F:oxidoreductase activity"/>
    <property type="evidence" value="ECO:0007669"/>
    <property type="project" value="UniProtKB-KW"/>
</dbReference>
<reference evidence="5" key="1">
    <citation type="journal article" date="2020" name="Stud. Mycol.">
        <title>101 Dothideomycetes genomes: a test case for predicting lifestyles and emergence of pathogens.</title>
        <authorList>
            <person name="Haridas S."/>
            <person name="Albert R."/>
            <person name="Binder M."/>
            <person name="Bloem J."/>
            <person name="Labutti K."/>
            <person name="Salamov A."/>
            <person name="Andreopoulos B."/>
            <person name="Baker S."/>
            <person name="Barry K."/>
            <person name="Bills G."/>
            <person name="Bluhm B."/>
            <person name="Cannon C."/>
            <person name="Castanera R."/>
            <person name="Culley D."/>
            <person name="Daum C."/>
            <person name="Ezra D."/>
            <person name="Gonzalez J."/>
            <person name="Henrissat B."/>
            <person name="Kuo A."/>
            <person name="Liang C."/>
            <person name="Lipzen A."/>
            <person name="Lutzoni F."/>
            <person name="Magnuson J."/>
            <person name="Mondo S."/>
            <person name="Nolan M."/>
            <person name="Ohm R."/>
            <person name="Pangilinan J."/>
            <person name="Park H.-J."/>
            <person name="Ramirez L."/>
            <person name="Alfaro M."/>
            <person name="Sun H."/>
            <person name="Tritt A."/>
            <person name="Yoshinaga Y."/>
            <person name="Zwiers L.-H."/>
            <person name="Turgeon B."/>
            <person name="Goodwin S."/>
            <person name="Spatafora J."/>
            <person name="Crous P."/>
            <person name="Grigoriev I."/>
        </authorList>
    </citation>
    <scope>NUCLEOTIDE SEQUENCE</scope>
    <source>
        <strain evidence="5">CBS 122681</strain>
    </source>
</reference>
<dbReference type="InterPro" id="IPR008927">
    <property type="entry name" value="6-PGluconate_DH-like_C_sf"/>
</dbReference>
<gene>
    <name evidence="5" type="ORF">K491DRAFT_636628</name>
</gene>
<dbReference type="InterPro" id="IPR013328">
    <property type="entry name" value="6PGD_dom2"/>
</dbReference>
<dbReference type="InterPro" id="IPR006115">
    <property type="entry name" value="6PGDH_NADP-bd"/>
</dbReference>